<evidence type="ECO:0000313" key="2">
    <source>
        <dbReference type="Proteomes" id="UP000886689"/>
    </source>
</evidence>
<accession>A0A9D7K3C0</accession>
<dbReference type="AlphaFoldDB" id="A0A9D7K3C0"/>
<reference evidence="1" key="1">
    <citation type="submission" date="2020-10" db="EMBL/GenBank/DDBJ databases">
        <title>Connecting structure to function with the recovery of over 1000 high-quality activated sludge metagenome-assembled genomes encoding full-length rRNA genes using long-read sequencing.</title>
        <authorList>
            <person name="Singleton C.M."/>
            <person name="Petriglieri F."/>
            <person name="Kristensen J.M."/>
            <person name="Kirkegaard R.H."/>
            <person name="Michaelsen T.Y."/>
            <person name="Andersen M.H."/>
            <person name="Karst S.M."/>
            <person name="Dueholm M.S."/>
            <person name="Nielsen P.H."/>
            <person name="Albertsen M."/>
        </authorList>
    </citation>
    <scope>NUCLEOTIDE SEQUENCE</scope>
    <source>
        <strain evidence="1">Hirt_18-Q3-R61-65_BATAC.395</strain>
    </source>
</reference>
<organism evidence="1 2">
    <name type="scientific">Candidatus Proximibacter danicus</name>
    <dbReference type="NCBI Taxonomy" id="2954365"/>
    <lineage>
        <taxon>Bacteria</taxon>
        <taxon>Pseudomonadati</taxon>
        <taxon>Pseudomonadota</taxon>
        <taxon>Betaproteobacteria</taxon>
        <taxon>Candidatus Proximibacter</taxon>
    </lineage>
</organism>
<dbReference type="Pfam" id="PF10636">
    <property type="entry name" value="hemP"/>
    <property type="match status" value="1"/>
</dbReference>
<dbReference type="EMBL" id="JADJUC010000020">
    <property type="protein sequence ID" value="MBK8524986.1"/>
    <property type="molecule type" value="Genomic_DNA"/>
</dbReference>
<name>A0A9D7K3C0_9PROT</name>
<evidence type="ECO:0000313" key="1">
    <source>
        <dbReference type="EMBL" id="MBK8524986.1"/>
    </source>
</evidence>
<protein>
    <submittedName>
        <fullName evidence="1">Hemin uptake protein HemP</fullName>
    </submittedName>
</protein>
<gene>
    <name evidence="1" type="ORF">IPL58_13530</name>
</gene>
<proteinExistence type="predicted"/>
<sequence length="58" mass="6586">MTPNPNSPTLVVVPVQPTLKPRLNSSQLFRDGKTVEIDHGEQRYTLRVTKDNKLILTK</sequence>
<dbReference type="InterPro" id="IPR019600">
    <property type="entry name" value="Hemin_uptake_protein_HemP"/>
</dbReference>
<dbReference type="Proteomes" id="UP000886689">
    <property type="component" value="Unassembled WGS sequence"/>
</dbReference>
<dbReference type="Gene3D" id="2.10.70.10">
    <property type="entry name" value="Complement Module, domain 1"/>
    <property type="match status" value="1"/>
</dbReference>
<comment type="caution">
    <text evidence="1">The sequence shown here is derived from an EMBL/GenBank/DDBJ whole genome shotgun (WGS) entry which is preliminary data.</text>
</comment>